<reference evidence="2 3" key="1">
    <citation type="journal article" date="2019" name="Commun. Biol.">
        <title>The bagworm genome reveals a unique fibroin gene that provides high tensile strength.</title>
        <authorList>
            <person name="Kono N."/>
            <person name="Nakamura H."/>
            <person name="Ohtoshi R."/>
            <person name="Tomita M."/>
            <person name="Numata K."/>
            <person name="Arakawa K."/>
        </authorList>
    </citation>
    <scope>NUCLEOTIDE SEQUENCE [LARGE SCALE GENOMIC DNA]</scope>
</reference>
<keyword evidence="3" id="KW-1185">Reference proteome</keyword>
<evidence type="ECO:0000313" key="3">
    <source>
        <dbReference type="Proteomes" id="UP000299102"/>
    </source>
</evidence>
<dbReference type="Proteomes" id="UP000299102">
    <property type="component" value="Unassembled WGS sequence"/>
</dbReference>
<feature type="compositionally biased region" description="Polar residues" evidence="1">
    <location>
        <begin position="17"/>
        <end position="28"/>
    </location>
</feature>
<accession>A0A4C1XWY5</accession>
<comment type="caution">
    <text evidence="2">The sequence shown here is derived from an EMBL/GenBank/DDBJ whole genome shotgun (WGS) entry which is preliminary data.</text>
</comment>
<dbReference type="AlphaFoldDB" id="A0A4C1XWY5"/>
<evidence type="ECO:0000313" key="2">
    <source>
        <dbReference type="EMBL" id="GBP66769.1"/>
    </source>
</evidence>
<proteinExistence type="predicted"/>
<feature type="region of interest" description="Disordered" evidence="1">
    <location>
        <begin position="1"/>
        <end position="28"/>
    </location>
</feature>
<protein>
    <submittedName>
        <fullName evidence="2">Uncharacterized protein</fullName>
    </submittedName>
</protein>
<organism evidence="2 3">
    <name type="scientific">Eumeta variegata</name>
    <name type="common">Bagworm moth</name>
    <name type="synonym">Eumeta japonica</name>
    <dbReference type="NCBI Taxonomy" id="151549"/>
    <lineage>
        <taxon>Eukaryota</taxon>
        <taxon>Metazoa</taxon>
        <taxon>Ecdysozoa</taxon>
        <taxon>Arthropoda</taxon>
        <taxon>Hexapoda</taxon>
        <taxon>Insecta</taxon>
        <taxon>Pterygota</taxon>
        <taxon>Neoptera</taxon>
        <taxon>Endopterygota</taxon>
        <taxon>Lepidoptera</taxon>
        <taxon>Glossata</taxon>
        <taxon>Ditrysia</taxon>
        <taxon>Tineoidea</taxon>
        <taxon>Psychidae</taxon>
        <taxon>Oiketicinae</taxon>
        <taxon>Eumeta</taxon>
    </lineage>
</organism>
<name>A0A4C1XWY5_EUMVA</name>
<feature type="compositionally biased region" description="Polar residues" evidence="1">
    <location>
        <begin position="58"/>
        <end position="67"/>
    </location>
</feature>
<gene>
    <name evidence="2" type="ORF">EVAR_48175_1</name>
</gene>
<evidence type="ECO:0000256" key="1">
    <source>
        <dbReference type="SAM" id="MobiDB-lite"/>
    </source>
</evidence>
<feature type="compositionally biased region" description="Polar residues" evidence="1">
    <location>
        <begin position="87"/>
        <end position="96"/>
    </location>
</feature>
<dbReference type="EMBL" id="BGZK01000967">
    <property type="protein sequence ID" value="GBP66769.1"/>
    <property type="molecule type" value="Genomic_DNA"/>
</dbReference>
<sequence>MEAVRRARPAAPAPGQQLVTSAPKSSPLSHARELYCLIASARDRRVPCLVYATTMSASPDTDTSTTFAGPRIYHQRQRSRPRYKGFTSKSDVSLMK</sequence>
<feature type="compositionally biased region" description="Basic residues" evidence="1">
    <location>
        <begin position="73"/>
        <end position="83"/>
    </location>
</feature>
<feature type="region of interest" description="Disordered" evidence="1">
    <location>
        <begin position="58"/>
        <end position="96"/>
    </location>
</feature>